<comment type="caution">
    <text evidence="3">The sequence shown here is derived from an EMBL/GenBank/DDBJ whole genome shotgun (WGS) entry which is preliminary data.</text>
</comment>
<dbReference type="InterPro" id="IPR024742">
    <property type="entry name" value="Glycogen_debranch_N"/>
</dbReference>
<dbReference type="RefSeq" id="WP_304122673.1">
    <property type="nucleotide sequence ID" value="NZ_DYZA01000167.1"/>
</dbReference>
<dbReference type="InterPro" id="IPR008928">
    <property type="entry name" value="6-hairpin_glycosidase_sf"/>
</dbReference>
<feature type="domain" description="Glycogen debranching enzyme C-terminal" evidence="1">
    <location>
        <begin position="306"/>
        <end position="670"/>
    </location>
</feature>
<dbReference type="GO" id="GO:0005980">
    <property type="term" value="P:glycogen catabolic process"/>
    <property type="evidence" value="ECO:0007669"/>
    <property type="project" value="InterPro"/>
</dbReference>
<evidence type="ECO:0000259" key="2">
    <source>
        <dbReference type="Pfam" id="PF12439"/>
    </source>
</evidence>
<dbReference type="GO" id="GO:0004134">
    <property type="term" value="F:4-alpha-glucanotransferase activity"/>
    <property type="evidence" value="ECO:0007669"/>
    <property type="project" value="InterPro"/>
</dbReference>
<evidence type="ECO:0000313" key="3">
    <source>
        <dbReference type="EMBL" id="HJD97627.1"/>
    </source>
</evidence>
<dbReference type="PANTHER" id="PTHR10569">
    <property type="entry name" value="GLYCOGEN DEBRANCHING ENZYME"/>
    <property type="match status" value="1"/>
</dbReference>
<gene>
    <name evidence="3" type="ORF">K8W16_08285</name>
</gene>
<dbReference type="EMBL" id="DYZA01000167">
    <property type="protein sequence ID" value="HJD97627.1"/>
    <property type="molecule type" value="Genomic_DNA"/>
</dbReference>
<dbReference type="AlphaFoldDB" id="A0A921AXF5"/>
<accession>A0A921AXF5</accession>
<reference evidence="3" key="1">
    <citation type="journal article" date="2021" name="PeerJ">
        <title>Extensive microbial diversity within the chicken gut microbiome revealed by metagenomics and culture.</title>
        <authorList>
            <person name="Gilroy R."/>
            <person name="Ravi A."/>
            <person name="Getino M."/>
            <person name="Pursley I."/>
            <person name="Horton D.L."/>
            <person name="Alikhan N.F."/>
            <person name="Baker D."/>
            <person name="Gharbi K."/>
            <person name="Hall N."/>
            <person name="Watson M."/>
            <person name="Adriaenssens E.M."/>
            <person name="Foster-Nyarko E."/>
            <person name="Jarju S."/>
            <person name="Secka A."/>
            <person name="Antonio M."/>
            <person name="Oren A."/>
            <person name="Chaudhuri R.R."/>
            <person name="La Ragione R."/>
            <person name="Hildebrand F."/>
            <person name="Pallen M.J."/>
        </authorList>
    </citation>
    <scope>NUCLEOTIDE SEQUENCE</scope>
    <source>
        <strain evidence="3">ChiGjej2B2-19336</strain>
    </source>
</reference>
<feature type="domain" description="Glycogen debranching enzyme bacterial and archaeal type N-terminal" evidence="2">
    <location>
        <begin position="18"/>
        <end position="252"/>
    </location>
</feature>
<proteinExistence type="predicted"/>
<sequence>MEYHIRPDASHPTSDMSREWLLTNSLGDYSSGTVQGCNTRRYHGLLAVQTPSGRYMLLSSLEDSISVNGRVIPLSSRMHPGVVYPEGWRFIKEVTGDHDKVTFAFRLSGEGEEELTLYRTLILCRDSSRLIVRYALADTPAARELGPVRLVLRPLLNGRNINHLSSATSSAFSIHSLGIEYADYPGFFFQAGKDMPPLYMQISHPGLHRSSFASAPDWYFKVLYPVEKERGYDFSEDLFMPGEFTTNLEAGYPVWFSAGTSALSYAPETLWERHTATAPKPVFKEEILEHLRRENDRFLITTGGEAVVPAGYHWFGPWGRDTLIALPGLTFLSGRLKEGKAILRQIGGTVKNGLVPNLIGAGNGEPAFNSADASLWYMLAVHRLALAFPKEMPFIKRTCWPVMKNIIGHFAAGTMPDENGTMLVYADDEGLLHTGNAATQLTWMDASTDGLPVTPRHGCAVELNALWFDALTFARELAESFGEMPPAATALLPRLKKAFSRVFRPSEEDAALMGGGLYDTWHPEEEPGRHIRPNQIFAVAVPNSPLPQKMQAAVVKCVREHLLTPFGLRTLSPSDADYQPVCRGTQKERDKAYHQGTVWPWPAGAYMDAVIKTARTPKSVRDALNMLTPLFTSHLEEAGLGSMSEIFDGQEPHTPGGCIAQAWSSAEALRLLLLVKQYNTEEWKRWLETLQKNDRDIR</sequence>
<dbReference type="SUPFAM" id="SSF48208">
    <property type="entry name" value="Six-hairpin glycosidases"/>
    <property type="match status" value="1"/>
</dbReference>
<dbReference type="PANTHER" id="PTHR10569:SF2">
    <property type="entry name" value="GLYCOGEN DEBRANCHING ENZYME"/>
    <property type="match status" value="1"/>
</dbReference>
<dbReference type="InterPro" id="IPR012341">
    <property type="entry name" value="6hp_glycosidase-like_sf"/>
</dbReference>
<reference evidence="3" key="2">
    <citation type="submission" date="2021-09" db="EMBL/GenBank/DDBJ databases">
        <authorList>
            <person name="Gilroy R."/>
        </authorList>
    </citation>
    <scope>NUCLEOTIDE SEQUENCE</scope>
    <source>
        <strain evidence="3">ChiGjej2B2-19336</strain>
    </source>
</reference>
<dbReference type="Pfam" id="PF06202">
    <property type="entry name" value="GDE_C"/>
    <property type="match status" value="1"/>
</dbReference>
<dbReference type="GO" id="GO:0004135">
    <property type="term" value="F:amylo-alpha-1,6-glucosidase activity"/>
    <property type="evidence" value="ECO:0007669"/>
    <property type="project" value="InterPro"/>
</dbReference>
<evidence type="ECO:0000313" key="4">
    <source>
        <dbReference type="Proteomes" id="UP000698963"/>
    </source>
</evidence>
<dbReference type="Pfam" id="PF12439">
    <property type="entry name" value="GDE_N"/>
    <property type="match status" value="1"/>
</dbReference>
<evidence type="ECO:0000259" key="1">
    <source>
        <dbReference type="Pfam" id="PF06202"/>
    </source>
</evidence>
<organism evidence="3 4">
    <name type="scientific">Mailhella massiliensis</name>
    <dbReference type="NCBI Taxonomy" id="1903261"/>
    <lineage>
        <taxon>Bacteria</taxon>
        <taxon>Pseudomonadati</taxon>
        <taxon>Thermodesulfobacteriota</taxon>
        <taxon>Desulfovibrionia</taxon>
        <taxon>Desulfovibrionales</taxon>
        <taxon>Desulfovibrionaceae</taxon>
        <taxon>Mailhella</taxon>
    </lineage>
</organism>
<dbReference type="InterPro" id="IPR010401">
    <property type="entry name" value="AGL/Gdb1"/>
</dbReference>
<name>A0A921AXF5_9BACT</name>
<dbReference type="Proteomes" id="UP000698963">
    <property type="component" value="Unassembled WGS sequence"/>
</dbReference>
<dbReference type="Gene3D" id="1.50.10.10">
    <property type="match status" value="1"/>
</dbReference>
<dbReference type="InterPro" id="IPR032790">
    <property type="entry name" value="GDE_C"/>
</dbReference>
<protein>
    <submittedName>
        <fullName evidence="3">Amylo-alpha-1,6-glucosidase</fullName>
    </submittedName>
</protein>